<dbReference type="PANTHER" id="PTHR34478">
    <property type="entry name" value="PROTEIN LEMA"/>
    <property type="match status" value="1"/>
</dbReference>
<protein>
    <submittedName>
        <fullName evidence="7">LemA</fullName>
    </submittedName>
</protein>
<feature type="signal peptide" evidence="6">
    <location>
        <begin position="1"/>
        <end position="21"/>
    </location>
</feature>
<evidence type="ECO:0000313" key="8">
    <source>
        <dbReference type="Proteomes" id="UP000011717"/>
    </source>
</evidence>
<feature type="chain" id="PRO_5004026529" evidence="6">
    <location>
        <begin position="22"/>
        <end position="192"/>
    </location>
</feature>
<evidence type="ECO:0000256" key="5">
    <source>
        <dbReference type="ARBA" id="ARBA00023136"/>
    </source>
</evidence>
<keyword evidence="4" id="KW-1133">Transmembrane helix</keyword>
<evidence type="ECO:0000256" key="2">
    <source>
        <dbReference type="ARBA" id="ARBA00008854"/>
    </source>
</evidence>
<comment type="similarity">
    <text evidence="2">Belongs to the LemA family.</text>
</comment>
<reference evidence="7 8" key="1">
    <citation type="journal article" date="2013" name="Genome Announc.">
        <title>Draft Genome Sequence of Strain JLT2015T, Belonging to the Family Sphingomonadaceae of the Alphaproteobacteria.</title>
        <authorList>
            <person name="Tang K."/>
            <person name="Liu K."/>
            <person name="Li S."/>
            <person name="Jiao N."/>
        </authorList>
    </citation>
    <scope>NUCLEOTIDE SEQUENCE [LARGE SCALE GENOMIC DNA]</scope>
    <source>
        <strain evidence="7 8">JLT2015</strain>
    </source>
</reference>
<proteinExistence type="inferred from homology"/>
<dbReference type="EMBL" id="AMRV01000002">
    <property type="protein sequence ID" value="EMD84028.1"/>
    <property type="molecule type" value="Genomic_DNA"/>
</dbReference>
<organism evidence="7 8">
    <name type="scientific">Pacificimonas flava</name>
    <dbReference type="NCBI Taxonomy" id="1234595"/>
    <lineage>
        <taxon>Bacteria</taxon>
        <taxon>Pseudomonadati</taxon>
        <taxon>Pseudomonadota</taxon>
        <taxon>Alphaproteobacteria</taxon>
        <taxon>Sphingomonadales</taxon>
        <taxon>Sphingosinicellaceae</taxon>
        <taxon>Pacificimonas</taxon>
    </lineage>
</organism>
<sequence length="192" mass="21239">MKNIILISAAALSLSACGVNSVPTAEEEAKAAWANVENDYQRRADLVPNLVNTVKGFAAQEQEVLTEVTAARASATQTRIDADDLDDPAAMQRYSEAQDQLSGALSRLLVSVERYPDLRSQENFLMLQSQLEGLENRIAISRRDYNDAVRMYNTEIRTFPSLIAARFIYGAEPMQPYEATTEGAEEAPTVEF</sequence>
<keyword evidence="5" id="KW-0472">Membrane</keyword>
<dbReference type="Pfam" id="PF04011">
    <property type="entry name" value="LemA"/>
    <property type="match status" value="1"/>
</dbReference>
<evidence type="ECO:0000256" key="3">
    <source>
        <dbReference type="ARBA" id="ARBA00022692"/>
    </source>
</evidence>
<keyword evidence="6" id="KW-0732">Signal</keyword>
<gene>
    <name evidence="7" type="ORF">C725_1000</name>
</gene>
<dbReference type="Gene3D" id="1.20.1440.20">
    <property type="entry name" value="LemA-like domain"/>
    <property type="match status" value="1"/>
</dbReference>
<comment type="caution">
    <text evidence="7">The sequence shown here is derived from an EMBL/GenBank/DDBJ whole genome shotgun (WGS) entry which is preliminary data.</text>
</comment>
<evidence type="ECO:0000256" key="6">
    <source>
        <dbReference type="SAM" id="SignalP"/>
    </source>
</evidence>
<dbReference type="GO" id="GO:0016020">
    <property type="term" value="C:membrane"/>
    <property type="evidence" value="ECO:0007669"/>
    <property type="project" value="UniProtKB-SubCell"/>
</dbReference>
<dbReference type="RefSeq" id="WP_008600544.1">
    <property type="nucleotide sequence ID" value="NZ_AMRV01000002.1"/>
</dbReference>
<dbReference type="PROSITE" id="PS51257">
    <property type="entry name" value="PROKAR_LIPOPROTEIN"/>
    <property type="match status" value="1"/>
</dbReference>
<comment type="subcellular location">
    <subcellularLocation>
        <location evidence="1">Membrane</location>
        <topology evidence="1">Single-pass membrane protein</topology>
    </subcellularLocation>
</comment>
<keyword evidence="8" id="KW-1185">Reference proteome</keyword>
<dbReference type="Proteomes" id="UP000011717">
    <property type="component" value="Unassembled WGS sequence"/>
</dbReference>
<dbReference type="InterPro" id="IPR023353">
    <property type="entry name" value="LemA-like_dom_sf"/>
</dbReference>
<dbReference type="SUPFAM" id="SSF140478">
    <property type="entry name" value="LemA-like"/>
    <property type="match status" value="1"/>
</dbReference>
<dbReference type="PATRIC" id="fig|1234595.3.peg.1001"/>
<dbReference type="PANTHER" id="PTHR34478:SF2">
    <property type="entry name" value="MEMBRANE PROTEIN"/>
    <property type="match status" value="1"/>
</dbReference>
<name>M2U7Q4_9SPHN</name>
<dbReference type="OrthoDB" id="9804152at2"/>
<dbReference type="AlphaFoldDB" id="M2U7Q4"/>
<keyword evidence="3" id="KW-0812">Transmembrane</keyword>
<evidence type="ECO:0000256" key="1">
    <source>
        <dbReference type="ARBA" id="ARBA00004167"/>
    </source>
</evidence>
<evidence type="ECO:0000313" key="7">
    <source>
        <dbReference type="EMBL" id="EMD84028.1"/>
    </source>
</evidence>
<accession>M2U7Q4</accession>
<dbReference type="InterPro" id="IPR007156">
    <property type="entry name" value="MamQ_LemA"/>
</dbReference>
<evidence type="ECO:0000256" key="4">
    <source>
        <dbReference type="ARBA" id="ARBA00022989"/>
    </source>
</evidence>